<protein>
    <recommendedName>
        <fullName evidence="4">ESPR domain-containing protein</fullName>
    </recommendedName>
</protein>
<feature type="region of interest" description="Disordered" evidence="1">
    <location>
        <begin position="453"/>
        <end position="581"/>
    </location>
</feature>
<dbReference type="EMBL" id="CADILJ010000013">
    <property type="protein sequence ID" value="CAB3946031.1"/>
    <property type="molecule type" value="Genomic_DNA"/>
</dbReference>
<keyword evidence="3" id="KW-1185">Reference proteome</keyword>
<feature type="compositionally biased region" description="Basic residues" evidence="1">
    <location>
        <begin position="493"/>
        <end position="503"/>
    </location>
</feature>
<feature type="region of interest" description="Disordered" evidence="1">
    <location>
        <begin position="227"/>
        <end position="246"/>
    </location>
</feature>
<reference evidence="2 3" key="1">
    <citation type="submission" date="2020-04" db="EMBL/GenBank/DDBJ databases">
        <authorList>
            <person name="De Canck E."/>
        </authorList>
    </citation>
    <scope>NUCLEOTIDE SEQUENCE [LARGE SCALE GENOMIC DNA]</scope>
    <source>
        <strain evidence="2 3">LMG 7053</strain>
    </source>
</reference>
<gene>
    <name evidence="2" type="ORF">LMG7053_02042</name>
</gene>
<feature type="region of interest" description="Disordered" evidence="1">
    <location>
        <begin position="68"/>
        <end position="88"/>
    </location>
</feature>
<feature type="compositionally biased region" description="Basic and acidic residues" evidence="1">
    <location>
        <begin position="128"/>
        <end position="140"/>
    </location>
</feature>
<sequence length="581" mass="61915">MDRRQALRQGDGQGLGPALEHGAQLRQAMLLALLPAALAGPFAAQQRQRVVADGVAQAQRVAMDIARQDQAEAQQREGGRQHPRHGVIGEVLQRVVHGVVGRGQRVEGHQVGQSRQRRRGRAGGIDARQPEQRQRQRQQREAVQARQHAEGAEPGGRHRVQCAAEKGAGAGRRVAGGGQQRAVGPQHQQHHVALRPAGVQPEQAGKHDGAHRAQAVAQRAGIVTMEAHGRARRRRPRRRQGRQAVQRHQVGVHLFAQPVGGDQQRGLVPRVRAIGDGQRFRQLPAGLAQQTRRARRVALPQRLGCPVPGLLQRRPQRRQGRAERVVAGRRGAAHQSPEQRRHAVADGGGALRQVFGLGLAGGQQVVHAVYLGDHVLPCGLRLDGRGVLLARDRAGHAGGQPLVLRMQPGAQGAGAEQAADQAQADGADHYGGAASHDVLEGVLGVAHGAVGGQADGVAGHHRARRAEMAQQRHGADAQPEPGAEAQDEQQRHLAGHGHQCHGRQHADQCADDAPGALADDGALHRIDHQQHGGGGRERHLQFQQVGHAQRQQGGGGRAGDVGAAGSDQVQPRQQGQRATEP</sequence>
<accession>A0ABM8LTL5</accession>
<feature type="compositionally biased region" description="Gly residues" evidence="1">
    <location>
        <begin position="168"/>
        <end position="179"/>
    </location>
</feature>
<feature type="compositionally biased region" description="Basic and acidic residues" evidence="1">
    <location>
        <begin position="68"/>
        <end position="80"/>
    </location>
</feature>
<feature type="region of interest" description="Disordered" evidence="1">
    <location>
        <begin position="409"/>
        <end position="432"/>
    </location>
</feature>
<feature type="compositionally biased region" description="Basic and acidic residues" evidence="1">
    <location>
        <begin position="521"/>
        <end position="540"/>
    </location>
</feature>
<evidence type="ECO:0000256" key="1">
    <source>
        <dbReference type="SAM" id="MobiDB-lite"/>
    </source>
</evidence>
<comment type="caution">
    <text evidence="2">The sequence shown here is derived from an EMBL/GenBank/DDBJ whole genome shotgun (WGS) entry which is preliminary data.</text>
</comment>
<evidence type="ECO:0008006" key="4">
    <source>
        <dbReference type="Google" id="ProtNLM"/>
    </source>
</evidence>
<evidence type="ECO:0000313" key="2">
    <source>
        <dbReference type="EMBL" id="CAB3946031.1"/>
    </source>
</evidence>
<feature type="region of interest" description="Disordered" evidence="1">
    <location>
        <begin position="102"/>
        <end position="192"/>
    </location>
</feature>
<feature type="region of interest" description="Disordered" evidence="1">
    <location>
        <begin position="308"/>
        <end position="341"/>
    </location>
</feature>
<proteinExistence type="predicted"/>
<organism evidence="2 3">
    <name type="scientific">Achromobacter ruhlandii</name>
    <dbReference type="NCBI Taxonomy" id="72557"/>
    <lineage>
        <taxon>Bacteria</taxon>
        <taxon>Pseudomonadati</taxon>
        <taxon>Pseudomonadota</taxon>
        <taxon>Betaproteobacteria</taxon>
        <taxon>Burkholderiales</taxon>
        <taxon>Alcaligenaceae</taxon>
        <taxon>Achromobacter</taxon>
    </lineage>
</organism>
<name>A0ABM8LTL5_9BURK</name>
<feature type="compositionally biased region" description="Low complexity" evidence="1">
    <location>
        <begin position="102"/>
        <end position="114"/>
    </location>
</feature>
<feature type="compositionally biased region" description="Polar residues" evidence="1">
    <location>
        <begin position="567"/>
        <end position="581"/>
    </location>
</feature>
<evidence type="ECO:0000313" key="3">
    <source>
        <dbReference type="Proteomes" id="UP000494161"/>
    </source>
</evidence>
<dbReference type="Proteomes" id="UP000494161">
    <property type="component" value="Unassembled WGS sequence"/>
</dbReference>
<feature type="compositionally biased region" description="Basic residues" evidence="1">
    <location>
        <begin position="230"/>
        <end position="241"/>
    </location>
</feature>
<feature type="compositionally biased region" description="Low complexity" evidence="1">
    <location>
        <begin position="511"/>
        <end position="520"/>
    </location>
</feature>